<dbReference type="Gene3D" id="1.10.10.10">
    <property type="entry name" value="Winged helix-like DNA-binding domain superfamily/Winged helix DNA-binding domain"/>
    <property type="match status" value="1"/>
</dbReference>
<dbReference type="InterPro" id="IPR057727">
    <property type="entry name" value="WCX_dom"/>
</dbReference>
<dbReference type="PANTHER" id="PTHR34580:SF1">
    <property type="entry name" value="PROTEIN PAFC"/>
    <property type="match status" value="1"/>
</dbReference>
<dbReference type="Pfam" id="PF25583">
    <property type="entry name" value="WCX"/>
    <property type="match status" value="1"/>
</dbReference>
<comment type="caution">
    <text evidence="4">The sequence shown here is derived from an EMBL/GenBank/DDBJ whole genome shotgun (WGS) entry which is preliminary data.</text>
</comment>
<dbReference type="InterPro" id="IPR028349">
    <property type="entry name" value="PafC-like"/>
</dbReference>
<protein>
    <submittedName>
        <fullName evidence="4">Transcriptional regulator</fullName>
    </submittedName>
</protein>
<reference evidence="4 5" key="1">
    <citation type="submission" date="2017-06" db="EMBL/GenBank/DDBJ databases">
        <title>Investigating the central metabolism of Clostridium thermosuccinogenes.</title>
        <authorList>
            <person name="Koendjbiharie J.G."/>
            <person name="van Kranenburg R."/>
        </authorList>
    </citation>
    <scope>NUCLEOTIDE SEQUENCE [LARGE SCALE GENOMIC DNA]</scope>
    <source>
        <strain evidence="4 5">DSM 5806</strain>
    </source>
</reference>
<evidence type="ECO:0000256" key="1">
    <source>
        <dbReference type="ARBA" id="ARBA00023015"/>
    </source>
</evidence>
<dbReference type="EMBL" id="NIOJ01000068">
    <property type="protein sequence ID" value="PNT95363.1"/>
    <property type="molecule type" value="Genomic_DNA"/>
</dbReference>
<dbReference type="PIRSF" id="PIRSF016838">
    <property type="entry name" value="PafC"/>
    <property type="match status" value="1"/>
</dbReference>
<keyword evidence="1" id="KW-0805">Transcription regulation</keyword>
<evidence type="ECO:0000259" key="3">
    <source>
        <dbReference type="PROSITE" id="PS51000"/>
    </source>
</evidence>
<dbReference type="SUPFAM" id="SSF46785">
    <property type="entry name" value="Winged helix' DNA-binding domain"/>
    <property type="match status" value="1"/>
</dbReference>
<evidence type="ECO:0000256" key="2">
    <source>
        <dbReference type="ARBA" id="ARBA00023163"/>
    </source>
</evidence>
<dbReference type="Pfam" id="PF08279">
    <property type="entry name" value="HTH_11"/>
    <property type="match status" value="1"/>
</dbReference>
<dbReference type="InterPro" id="IPR036388">
    <property type="entry name" value="WH-like_DNA-bd_sf"/>
</dbReference>
<dbReference type="InterPro" id="IPR013196">
    <property type="entry name" value="HTH_11"/>
</dbReference>
<organism evidence="4 5">
    <name type="scientific">Clostridium thermosuccinogenes</name>
    <dbReference type="NCBI Taxonomy" id="84032"/>
    <lineage>
        <taxon>Bacteria</taxon>
        <taxon>Bacillati</taxon>
        <taxon>Bacillota</taxon>
        <taxon>Clostridia</taxon>
        <taxon>Eubacteriales</taxon>
        <taxon>Clostridiaceae</taxon>
        <taxon>Clostridium</taxon>
    </lineage>
</organism>
<feature type="domain" description="HTH deoR-type" evidence="3">
    <location>
        <begin position="2"/>
        <end position="60"/>
    </location>
</feature>
<evidence type="ECO:0000313" key="4">
    <source>
        <dbReference type="EMBL" id="PNT95363.1"/>
    </source>
</evidence>
<dbReference type="InterPro" id="IPR051534">
    <property type="entry name" value="CBASS_pafABC_assoc_protein"/>
</dbReference>
<accession>A0A2K2EVL5</accession>
<dbReference type="InterPro" id="IPR001034">
    <property type="entry name" value="DeoR_HTH"/>
</dbReference>
<dbReference type="PROSITE" id="PS52050">
    <property type="entry name" value="WYL"/>
    <property type="match status" value="1"/>
</dbReference>
<keyword evidence="5" id="KW-1185">Reference proteome</keyword>
<dbReference type="PANTHER" id="PTHR34580">
    <property type="match status" value="1"/>
</dbReference>
<dbReference type="KEGG" id="cthd:CDO33_02315"/>
<keyword evidence="2" id="KW-0804">Transcription</keyword>
<name>A0A2K2EVL5_9CLOT</name>
<dbReference type="GO" id="GO:0003700">
    <property type="term" value="F:DNA-binding transcription factor activity"/>
    <property type="evidence" value="ECO:0007669"/>
    <property type="project" value="InterPro"/>
</dbReference>
<gene>
    <name evidence="4" type="ORF">CDQ84_17160</name>
</gene>
<dbReference type="PROSITE" id="PS51000">
    <property type="entry name" value="HTH_DEOR_2"/>
    <property type="match status" value="1"/>
</dbReference>
<dbReference type="InterPro" id="IPR026881">
    <property type="entry name" value="WYL_dom"/>
</dbReference>
<dbReference type="OrthoDB" id="9815009at2"/>
<dbReference type="Proteomes" id="UP000236151">
    <property type="component" value="Unassembled WGS sequence"/>
</dbReference>
<proteinExistence type="predicted"/>
<dbReference type="Pfam" id="PF13280">
    <property type="entry name" value="WYL"/>
    <property type="match status" value="1"/>
</dbReference>
<dbReference type="RefSeq" id="WP_103082969.1">
    <property type="nucleotide sequence ID" value="NZ_CP021850.1"/>
</dbReference>
<sequence>MKVNRLLEIIIILLNRGTVTAKELADRFGVSTRTIYRDIDVLSYSGVPVFTSKGNGGGISLLEDFSLNKTILSKQESESMMLALKTLQATKYPQIDMILDKIGGIFKNAVSSDFAYIDFSPWSSNPNEHNKFADIKEAILSRTVISFDYINADGSKSSRSVEPMKLIFKGQAWYLWGYCKLREDFRTFRISRIKNVVVTKESFERRNPDNIEKRAKDEKPKEMVNLKLKFYPQALHRLYDDFDEDLIKRNADGTFDVSVSFPEDEWVYGYIMSYGCNVEVLEPDHIRRIISDRLKRALKFYEQQA</sequence>
<dbReference type="SMART" id="SM00420">
    <property type="entry name" value="HTH_DEOR"/>
    <property type="match status" value="1"/>
</dbReference>
<dbReference type="AlphaFoldDB" id="A0A2K2EVL5"/>
<dbReference type="InterPro" id="IPR036390">
    <property type="entry name" value="WH_DNA-bd_sf"/>
</dbReference>
<evidence type="ECO:0000313" key="5">
    <source>
        <dbReference type="Proteomes" id="UP000236151"/>
    </source>
</evidence>